<dbReference type="EMBL" id="JBIPKE010000019">
    <property type="protein sequence ID" value="MFH6985156.1"/>
    <property type="molecule type" value="Genomic_DNA"/>
</dbReference>
<evidence type="ECO:0000256" key="2">
    <source>
        <dbReference type="ARBA" id="ARBA00004651"/>
    </source>
</evidence>
<evidence type="ECO:0000256" key="8">
    <source>
        <dbReference type="ARBA" id="ARBA00022989"/>
    </source>
</evidence>
<keyword evidence="12" id="KW-1185">Reference proteome</keyword>
<dbReference type="Pfam" id="PF04973">
    <property type="entry name" value="NMN_transporter"/>
    <property type="match status" value="1"/>
</dbReference>
<sequence>MNEFFSQLLEQMYQTTWLEAVAVFFGLLSVWYSKQENILVYPTGIVSVLIYIYLTLEYKLYADMGINGYYFVMSVYGWYHWTDSENKPQIPITSNNKKQNVISILFFIVSFIVIRTVLVYFTDSDVPNWDSITSSFALVGMWLMAEKKIENWIAWIIADIISVPLYLYKGLPFTAFQFFVFTVLATWGYFSWRKTLLKS</sequence>
<dbReference type="InterPro" id="IPR006419">
    <property type="entry name" value="NMN_transpt_PnuC"/>
</dbReference>
<keyword evidence="8 10" id="KW-1133">Transmembrane helix</keyword>
<reference evidence="11 12" key="1">
    <citation type="journal article" date="2013" name="Int. J. Syst. Evol. Microbiol.">
        <title>Marinoscillum luteum sp. nov., isolated from marine sediment.</title>
        <authorList>
            <person name="Cha I.T."/>
            <person name="Park S.J."/>
            <person name="Kim S.J."/>
            <person name="Kim J.G."/>
            <person name="Jung M.Y."/>
            <person name="Shin K.S."/>
            <person name="Kwon K.K."/>
            <person name="Yang S.H."/>
            <person name="Seo Y.S."/>
            <person name="Rhee S.K."/>
        </authorList>
    </citation>
    <scope>NUCLEOTIDE SEQUENCE [LARGE SCALE GENOMIC DNA]</scope>
    <source>
        <strain evidence="11 12">KCTC 23939</strain>
    </source>
</reference>
<keyword evidence="6" id="KW-1003">Cell membrane</keyword>
<comment type="similarity">
    <text evidence="3">Belongs to the nicotinamide ribonucleoside (NR) uptake permease (TC 4.B.1) family.</text>
</comment>
<comment type="caution">
    <text evidence="11">The sequence shown here is derived from an EMBL/GenBank/DDBJ whole genome shotgun (WGS) entry which is preliminary data.</text>
</comment>
<evidence type="ECO:0000256" key="6">
    <source>
        <dbReference type="ARBA" id="ARBA00022475"/>
    </source>
</evidence>
<feature type="transmembrane region" description="Helical" evidence="10">
    <location>
        <begin position="100"/>
        <end position="121"/>
    </location>
</feature>
<gene>
    <name evidence="11" type="primary">pnuC</name>
    <name evidence="11" type="ORF">ACHKAR_17015</name>
</gene>
<evidence type="ECO:0000256" key="7">
    <source>
        <dbReference type="ARBA" id="ARBA00022692"/>
    </source>
</evidence>
<accession>A0ABW7NC13</accession>
<comment type="function">
    <text evidence="1">Required for nicotinamide riboside transport across the inner membrane.</text>
</comment>
<feature type="transmembrane region" description="Helical" evidence="10">
    <location>
        <begin position="60"/>
        <end position="79"/>
    </location>
</feature>
<evidence type="ECO:0000256" key="1">
    <source>
        <dbReference type="ARBA" id="ARBA00002672"/>
    </source>
</evidence>
<dbReference type="PANTHER" id="PTHR36122">
    <property type="entry name" value="NICOTINAMIDE RIBOSIDE TRANSPORTER PNUC"/>
    <property type="match status" value="1"/>
</dbReference>
<dbReference type="Proteomes" id="UP001610063">
    <property type="component" value="Unassembled WGS sequence"/>
</dbReference>
<keyword evidence="9 10" id="KW-0472">Membrane</keyword>
<keyword evidence="5" id="KW-0813">Transport</keyword>
<dbReference type="NCBIfam" id="TIGR01528">
    <property type="entry name" value="NMN_trans_PnuC"/>
    <property type="match status" value="1"/>
</dbReference>
<evidence type="ECO:0000256" key="4">
    <source>
        <dbReference type="ARBA" id="ARBA00017522"/>
    </source>
</evidence>
<organism evidence="11 12">
    <name type="scientific">Marinoscillum luteum</name>
    <dbReference type="NCBI Taxonomy" id="861051"/>
    <lineage>
        <taxon>Bacteria</taxon>
        <taxon>Pseudomonadati</taxon>
        <taxon>Bacteroidota</taxon>
        <taxon>Cytophagia</taxon>
        <taxon>Cytophagales</taxon>
        <taxon>Reichenbachiellaceae</taxon>
        <taxon>Marinoscillum</taxon>
    </lineage>
</organism>
<name>A0ABW7NC13_9BACT</name>
<evidence type="ECO:0000256" key="5">
    <source>
        <dbReference type="ARBA" id="ARBA00022448"/>
    </source>
</evidence>
<evidence type="ECO:0000313" key="11">
    <source>
        <dbReference type="EMBL" id="MFH6985156.1"/>
    </source>
</evidence>
<feature type="transmembrane region" description="Helical" evidence="10">
    <location>
        <begin position="174"/>
        <end position="192"/>
    </location>
</feature>
<protein>
    <recommendedName>
        <fullName evidence="4">Nicotinamide riboside transporter PnuC</fullName>
    </recommendedName>
</protein>
<evidence type="ECO:0000256" key="3">
    <source>
        <dbReference type="ARBA" id="ARBA00006669"/>
    </source>
</evidence>
<evidence type="ECO:0000256" key="9">
    <source>
        <dbReference type="ARBA" id="ARBA00023136"/>
    </source>
</evidence>
<feature type="transmembrane region" description="Helical" evidence="10">
    <location>
        <begin position="38"/>
        <end position="54"/>
    </location>
</feature>
<dbReference type="PANTHER" id="PTHR36122:SF2">
    <property type="entry name" value="NICOTINAMIDE RIBOSIDE TRANSPORTER PNUC"/>
    <property type="match status" value="1"/>
</dbReference>
<dbReference type="RefSeq" id="WP_395418633.1">
    <property type="nucleotide sequence ID" value="NZ_JBIPKE010000019.1"/>
</dbReference>
<feature type="transmembrane region" description="Helical" evidence="10">
    <location>
        <begin position="12"/>
        <end position="31"/>
    </location>
</feature>
<comment type="subcellular location">
    <subcellularLocation>
        <location evidence="2">Cell membrane</location>
        <topology evidence="2">Multi-pass membrane protein</topology>
    </subcellularLocation>
</comment>
<evidence type="ECO:0000256" key="10">
    <source>
        <dbReference type="SAM" id="Phobius"/>
    </source>
</evidence>
<keyword evidence="7 10" id="KW-0812">Transmembrane</keyword>
<evidence type="ECO:0000313" key="12">
    <source>
        <dbReference type="Proteomes" id="UP001610063"/>
    </source>
</evidence>
<proteinExistence type="inferred from homology"/>